<protein>
    <recommendedName>
        <fullName evidence="3 11">DNA topoisomerase</fullName>
        <ecNumber evidence="3 11">5.6.2.1</ecNumber>
    </recommendedName>
</protein>
<dbReference type="InterPro" id="IPR006171">
    <property type="entry name" value="TOPRIM_dom"/>
</dbReference>
<dbReference type="PANTHER" id="PTHR11390:SF21">
    <property type="entry name" value="DNA TOPOISOMERASE 3-ALPHA"/>
    <property type="match status" value="1"/>
</dbReference>
<dbReference type="CDD" id="cd00186">
    <property type="entry name" value="TOP1Ac"/>
    <property type="match status" value="1"/>
</dbReference>
<dbReference type="Gene3D" id="3.40.50.140">
    <property type="match status" value="1"/>
</dbReference>
<dbReference type="PROSITE" id="PS50158">
    <property type="entry name" value="ZF_CCHC"/>
    <property type="match status" value="1"/>
</dbReference>
<dbReference type="Pfam" id="PF00098">
    <property type="entry name" value="zf-CCHC"/>
    <property type="match status" value="1"/>
</dbReference>
<evidence type="ECO:0000256" key="1">
    <source>
        <dbReference type="ARBA" id="ARBA00000213"/>
    </source>
</evidence>
<dbReference type="InterPro" id="IPR003602">
    <property type="entry name" value="Topo_IA_DNA-bd_dom"/>
</dbReference>
<comment type="similarity">
    <text evidence="2 11">Belongs to the type IA topoisomerase family.</text>
</comment>
<keyword evidence="6" id="KW-0862">Zinc</keyword>
<dbReference type="STRING" id="133412.A0A1R1Y054"/>
<dbReference type="SMART" id="SM00343">
    <property type="entry name" value="ZnF_C2HC"/>
    <property type="match status" value="1"/>
</dbReference>
<dbReference type="Gene3D" id="2.70.20.10">
    <property type="entry name" value="Topoisomerase I, domain 3"/>
    <property type="match status" value="1"/>
</dbReference>
<evidence type="ECO:0000259" key="13">
    <source>
        <dbReference type="PROSITE" id="PS50880"/>
    </source>
</evidence>
<keyword evidence="7 11" id="KW-0799">Topoisomerase</keyword>
<dbReference type="GO" id="GO:0003677">
    <property type="term" value="F:DNA binding"/>
    <property type="evidence" value="ECO:0007669"/>
    <property type="project" value="UniProtKB-KW"/>
</dbReference>
<feature type="domain" description="Toprim" evidence="13">
    <location>
        <begin position="1"/>
        <end position="95"/>
    </location>
</feature>
<dbReference type="PROSITE" id="PS51999">
    <property type="entry name" value="ZF_GRF"/>
    <property type="match status" value="1"/>
</dbReference>
<dbReference type="Pfam" id="PF01131">
    <property type="entry name" value="Topoisom_bac"/>
    <property type="match status" value="1"/>
</dbReference>
<evidence type="ECO:0000313" key="17">
    <source>
        <dbReference type="Proteomes" id="UP000187283"/>
    </source>
</evidence>
<dbReference type="InterPro" id="IPR013497">
    <property type="entry name" value="Topo_IA_cen"/>
</dbReference>
<accession>A0A1R1Y054</accession>
<dbReference type="PRINTS" id="PR00417">
    <property type="entry name" value="PRTPISMRASEI"/>
</dbReference>
<dbReference type="Gene3D" id="1.10.460.10">
    <property type="entry name" value="Topoisomerase I, domain 2"/>
    <property type="match status" value="1"/>
</dbReference>
<dbReference type="Proteomes" id="UP000187283">
    <property type="component" value="Unassembled WGS sequence"/>
</dbReference>
<evidence type="ECO:0000313" key="16">
    <source>
        <dbReference type="EMBL" id="OMJ20322.1"/>
    </source>
</evidence>
<evidence type="ECO:0000256" key="8">
    <source>
        <dbReference type="ARBA" id="ARBA00023125"/>
    </source>
</evidence>
<comment type="function">
    <text evidence="11">Introduces a single-strand break via transesterification at a target site in duplex DNA. Releases the supercoiling and torsional tension of DNA introduced during the DNA replication and transcription by transiently cleaving and rejoining one strand of the DNA duplex. The scissile phosphodiester is attacked by the catalytic tyrosine of the enzyme, resulting in the formation of a DNA-(5'-phosphotyrosyl)-enzyme intermediate and the expulsion of a 3'-OH DNA strand.</text>
</comment>
<dbReference type="EC" id="5.6.2.1" evidence="3 11"/>
<evidence type="ECO:0000259" key="14">
    <source>
        <dbReference type="PROSITE" id="PS51999"/>
    </source>
</evidence>
<evidence type="ECO:0000259" key="12">
    <source>
        <dbReference type="PROSITE" id="PS50158"/>
    </source>
</evidence>
<keyword evidence="5 10" id="KW-0863">Zinc-finger</keyword>
<dbReference type="SMART" id="SM00437">
    <property type="entry name" value="TOP1Ac"/>
    <property type="match status" value="1"/>
</dbReference>
<dbReference type="AlphaFoldDB" id="A0A1R1Y054"/>
<dbReference type="InterPro" id="IPR036875">
    <property type="entry name" value="Znf_CCHC_sf"/>
</dbReference>
<dbReference type="Pfam" id="PF06839">
    <property type="entry name" value="Zn_ribbon_GRF"/>
    <property type="match status" value="1"/>
</dbReference>
<feature type="domain" description="GRF-type" evidence="14">
    <location>
        <begin position="833"/>
        <end position="875"/>
    </location>
</feature>
<gene>
    <name evidence="16" type="ORF">AYI70_g4183</name>
</gene>
<dbReference type="SMART" id="SM00436">
    <property type="entry name" value="TOP1Bc"/>
    <property type="match status" value="1"/>
</dbReference>
<proteinExistence type="inferred from homology"/>
<dbReference type="GO" id="GO:0006281">
    <property type="term" value="P:DNA repair"/>
    <property type="evidence" value="ECO:0007669"/>
    <property type="project" value="TreeGrafter"/>
</dbReference>
<dbReference type="Gene3D" id="1.10.290.10">
    <property type="entry name" value="Topoisomerase I, domain 4"/>
    <property type="match status" value="1"/>
</dbReference>
<dbReference type="InterPro" id="IPR013825">
    <property type="entry name" value="Topo_IA_cen_sub2"/>
</dbReference>
<dbReference type="InterPro" id="IPR000380">
    <property type="entry name" value="Topo_IA"/>
</dbReference>
<evidence type="ECO:0000259" key="15">
    <source>
        <dbReference type="PROSITE" id="PS52039"/>
    </source>
</evidence>
<evidence type="ECO:0000256" key="4">
    <source>
        <dbReference type="ARBA" id="ARBA00022723"/>
    </source>
</evidence>
<dbReference type="PROSITE" id="PS52039">
    <property type="entry name" value="TOPO_IA_2"/>
    <property type="match status" value="1"/>
</dbReference>
<keyword evidence="9 11" id="KW-0413">Isomerase</keyword>
<dbReference type="GO" id="GO:0006310">
    <property type="term" value="P:DNA recombination"/>
    <property type="evidence" value="ECO:0007669"/>
    <property type="project" value="TreeGrafter"/>
</dbReference>
<dbReference type="SUPFAM" id="SSF57756">
    <property type="entry name" value="Retrovirus zinc finger-like domains"/>
    <property type="match status" value="1"/>
</dbReference>
<dbReference type="SUPFAM" id="SSF56712">
    <property type="entry name" value="Prokaryotic type I DNA topoisomerase"/>
    <property type="match status" value="1"/>
</dbReference>
<reference evidence="16 17" key="1">
    <citation type="submission" date="2017-01" db="EMBL/GenBank/DDBJ databases">
        <authorList>
            <person name="Mah S.A."/>
            <person name="Swanson W.J."/>
            <person name="Moy G.W."/>
            <person name="Vacquier V.D."/>
        </authorList>
    </citation>
    <scope>NUCLEOTIDE SEQUENCE [LARGE SCALE GENOMIC DNA]</scope>
    <source>
        <strain evidence="16 17">GSMNP</strain>
    </source>
</reference>
<evidence type="ECO:0000256" key="9">
    <source>
        <dbReference type="ARBA" id="ARBA00023235"/>
    </source>
</evidence>
<dbReference type="InterPro" id="IPR023405">
    <property type="entry name" value="Topo_IA_core_domain"/>
</dbReference>
<sequence>MTSLLGHVTNFKFSNTSYKNWKGVDPSLLFGAEIVSYVNDDMSDVAKNLFKEAKGCKYVYIWTDCDREGEKIGSSAAEICRESNSRIIVKRARYSSVQAREIHSAMLSPDNIDSKQVDAVEARMELDLRIGAILTRFQTLLLQKRYEEMNKKVISYGSCQFPTLGFVVDRYKKVKEFVPEEFYYLSLEHILDTKEKAIFKWNRVKLFDLESTFAIYSNCLQEKEATISNVSSNKKLKYKPVPLSTVEMEKMSIRYLKLNSQTTMKTAEASYNKGFISYPRTETDMFDQSFNLKGLIEKHINCPKRGQFASKLLNNNGFEWPRNGKNNDKAHPPIHPTALVCDSKLNREETLLYDFIVRRFLACCSKNAIGYQTVVTAKISTEKFTTTGLMICERNFLDIYSFGLGWKDQTIPMYNVGETFVPSRFELVKSKSTKPNLLDEADLVDIMNKSQIGTDATIHDHIKKVIDREYIIKLTNGPQSGRFLPSNLGFSLVEGYDSIGLDLSLSKPYLRREMETLLKKICDGEANKEQVVSHCIQLYKQVYLQTVRQQKKICNAVEKYFGITSTEPSPDINGFDDYATTGDNIDYIPDSNDTNLATSNASDSVDNLLGKCDLCKIGKIHLIMHDNNSYYLQCSEFLSTGKSNASISECENCINKKRKINFVFSPGSVPPVIPLNYQGCLFGCNEMLNEILNISSVSKDLLGVTNISTNVNNTRSSINSSFNTRNTINLTEGHSINTHVSRKRPYGIVDSPISEGSSHSNGLSSFGQNYSTAQPPFKSSSSYTSLSTLNSSSSYSAPSNNFGSRNTYSSFSGLKNGNKETNAYENLNPLVKCDCGIECELKTVKKAGVNQGKQFYSCSKGQQSGCSFFEWYKCSNAFISDLRENNASSENDAIVKPKCFCNLVAVEHVVKEPSSNQSKLKNIKSKSPKYDKYNVGRKFLGCPKSSKPCVYRKWVSSDSQFSNDNSNYNSNTTSGSKTYSCFSCNSTGHFANECPNRARP</sequence>
<dbReference type="InterPro" id="IPR013824">
    <property type="entry name" value="Topo_IA_cen_sub1"/>
</dbReference>
<dbReference type="PROSITE" id="PS50880">
    <property type="entry name" value="TOPRIM"/>
    <property type="match status" value="1"/>
</dbReference>
<evidence type="ECO:0000256" key="6">
    <source>
        <dbReference type="ARBA" id="ARBA00022833"/>
    </source>
</evidence>
<keyword evidence="17" id="KW-1185">Reference proteome</keyword>
<dbReference type="EMBL" id="LSSN01001270">
    <property type="protein sequence ID" value="OMJ20322.1"/>
    <property type="molecule type" value="Genomic_DNA"/>
</dbReference>
<dbReference type="PANTHER" id="PTHR11390">
    <property type="entry name" value="PROKARYOTIC DNA TOPOISOMERASE"/>
    <property type="match status" value="1"/>
</dbReference>
<evidence type="ECO:0000256" key="7">
    <source>
        <dbReference type="ARBA" id="ARBA00023029"/>
    </source>
</evidence>
<dbReference type="GO" id="GO:0008270">
    <property type="term" value="F:zinc ion binding"/>
    <property type="evidence" value="ECO:0007669"/>
    <property type="project" value="UniProtKB-KW"/>
</dbReference>
<feature type="domain" description="CCHC-type" evidence="12">
    <location>
        <begin position="981"/>
        <end position="996"/>
    </location>
</feature>
<dbReference type="Pfam" id="PF01751">
    <property type="entry name" value="Toprim"/>
    <property type="match status" value="1"/>
</dbReference>
<evidence type="ECO:0000256" key="2">
    <source>
        <dbReference type="ARBA" id="ARBA00009446"/>
    </source>
</evidence>
<dbReference type="InterPro" id="IPR001878">
    <property type="entry name" value="Znf_CCHC"/>
</dbReference>
<evidence type="ECO:0000256" key="5">
    <source>
        <dbReference type="ARBA" id="ARBA00022771"/>
    </source>
</evidence>
<keyword evidence="4" id="KW-0479">Metal-binding</keyword>
<keyword evidence="8 11" id="KW-0238">DNA-binding</keyword>
<evidence type="ECO:0000256" key="11">
    <source>
        <dbReference type="RuleBase" id="RU362092"/>
    </source>
</evidence>
<dbReference type="InterPro" id="IPR003601">
    <property type="entry name" value="Topo_IA_2"/>
</dbReference>
<dbReference type="OrthoDB" id="430051at2759"/>
<evidence type="ECO:0000256" key="10">
    <source>
        <dbReference type="PROSITE-ProRule" id="PRU00047"/>
    </source>
</evidence>
<dbReference type="CDD" id="cd01028">
    <property type="entry name" value="TOPRIM_TopoIA"/>
    <property type="match status" value="1"/>
</dbReference>
<comment type="catalytic activity">
    <reaction evidence="1 11">
        <text>ATP-independent breakage of single-stranded DNA, followed by passage and rejoining.</text>
        <dbReference type="EC" id="5.6.2.1"/>
    </reaction>
</comment>
<dbReference type="GO" id="GO:0005634">
    <property type="term" value="C:nucleus"/>
    <property type="evidence" value="ECO:0007669"/>
    <property type="project" value="TreeGrafter"/>
</dbReference>
<dbReference type="FunFam" id="1.10.290.10:FF:000001">
    <property type="entry name" value="DNA topoisomerase"/>
    <property type="match status" value="1"/>
</dbReference>
<organism evidence="16 17">
    <name type="scientific">Smittium culicis</name>
    <dbReference type="NCBI Taxonomy" id="133412"/>
    <lineage>
        <taxon>Eukaryota</taxon>
        <taxon>Fungi</taxon>
        <taxon>Fungi incertae sedis</taxon>
        <taxon>Zoopagomycota</taxon>
        <taxon>Kickxellomycotina</taxon>
        <taxon>Harpellomycetes</taxon>
        <taxon>Harpellales</taxon>
        <taxon>Legeriomycetaceae</taxon>
        <taxon>Smittium</taxon>
    </lineage>
</organism>
<evidence type="ECO:0000256" key="3">
    <source>
        <dbReference type="ARBA" id="ARBA00012891"/>
    </source>
</evidence>
<dbReference type="GO" id="GO:0003917">
    <property type="term" value="F:DNA topoisomerase type I (single strand cut, ATP-independent) activity"/>
    <property type="evidence" value="ECO:0007669"/>
    <property type="project" value="UniProtKB-EC"/>
</dbReference>
<dbReference type="Gene3D" id="4.10.60.10">
    <property type="entry name" value="Zinc finger, CCHC-type"/>
    <property type="match status" value="1"/>
</dbReference>
<feature type="domain" description="Topo IA-type catalytic" evidence="15">
    <location>
        <begin position="113"/>
        <end position="543"/>
    </location>
</feature>
<dbReference type="GO" id="GO:0031422">
    <property type="term" value="C:RecQ family helicase-topoisomerase III complex"/>
    <property type="evidence" value="ECO:0007669"/>
    <property type="project" value="TreeGrafter"/>
</dbReference>
<name>A0A1R1Y054_9FUNG</name>
<dbReference type="InterPro" id="IPR013826">
    <property type="entry name" value="Topo_IA_cen_sub3"/>
</dbReference>
<comment type="caution">
    <text evidence="16">The sequence shown here is derived from an EMBL/GenBank/DDBJ whole genome shotgun (WGS) entry which is preliminary data.</text>
</comment>
<dbReference type="GO" id="GO:0006265">
    <property type="term" value="P:DNA topological change"/>
    <property type="evidence" value="ECO:0007669"/>
    <property type="project" value="InterPro"/>
</dbReference>
<dbReference type="InterPro" id="IPR010666">
    <property type="entry name" value="Znf_GRF"/>
</dbReference>